<feature type="non-terminal residue" evidence="2">
    <location>
        <position position="1"/>
    </location>
</feature>
<dbReference type="InterPro" id="IPR050499">
    <property type="entry name" value="PEP-utilizing_PTS_enzyme"/>
</dbReference>
<evidence type="ECO:0000313" key="2">
    <source>
        <dbReference type="EMBL" id="KPV53187.1"/>
    </source>
</evidence>
<dbReference type="SUPFAM" id="SSF51621">
    <property type="entry name" value="Phosphoenolpyruvate/pyruvate domain"/>
    <property type="match status" value="1"/>
</dbReference>
<dbReference type="InterPro" id="IPR015813">
    <property type="entry name" value="Pyrv/PenolPyrv_kinase-like_dom"/>
</dbReference>
<dbReference type="PATRIC" id="fig|186479.3.peg.6685"/>
<dbReference type="GO" id="GO:0016772">
    <property type="term" value="F:transferase activity, transferring phosphorus-containing groups"/>
    <property type="evidence" value="ECO:0007669"/>
    <property type="project" value="InterPro"/>
</dbReference>
<dbReference type="Pfam" id="PF02896">
    <property type="entry name" value="PEP-utilizers_C"/>
    <property type="match status" value="1"/>
</dbReference>
<evidence type="ECO:0000313" key="3">
    <source>
        <dbReference type="Proteomes" id="UP000050509"/>
    </source>
</evidence>
<dbReference type="InterPro" id="IPR000121">
    <property type="entry name" value="PEP_util_C"/>
</dbReference>
<reference evidence="2 3" key="1">
    <citation type="submission" date="2015-09" db="EMBL/GenBank/DDBJ databases">
        <title>Draft genome sequence of Kouleothrix aurantiaca JCM 19913.</title>
        <authorList>
            <person name="Hemp J."/>
        </authorList>
    </citation>
    <scope>NUCLEOTIDE SEQUENCE [LARGE SCALE GENOMIC DNA]</scope>
    <source>
        <strain evidence="2 3">COM-B</strain>
    </source>
</reference>
<proteinExistence type="predicted"/>
<dbReference type="Gene3D" id="3.20.20.60">
    <property type="entry name" value="Phosphoenolpyruvate-binding domains"/>
    <property type="match status" value="1"/>
</dbReference>
<dbReference type="PROSITE" id="PS00742">
    <property type="entry name" value="PEP_ENZYMES_2"/>
    <property type="match status" value="1"/>
</dbReference>
<feature type="domain" description="PEP-utilising enzyme C-terminal" evidence="1">
    <location>
        <begin position="3"/>
        <end position="231"/>
    </location>
</feature>
<comment type="caution">
    <text evidence="2">The sequence shown here is derived from an EMBL/GenBank/DDBJ whole genome shotgun (WGS) entry which is preliminary data.</text>
</comment>
<keyword evidence="3" id="KW-1185">Reference proteome</keyword>
<sequence length="256" mass="27592">TKTAPTEEEQFAIYRDVAQAFGGNPVIVRTLDIGGDKEVAYLDLPREDNPFLGVRGVRLCLEYPDLFRTQLRAILRAASFGKLRIMFPMIADIGEMRAARAIVEELRAELDAPPVEIGIMIEVPSAAMMADVLAREADFFSIGTNDLTQYTLAMDRMHPTLASKADDLHPAVLRLIAKTVEGAHASGKWVGICGNLGGKPEAVPILVGLGVDELSIAITDIPLVKAQIRTLSLAQCQERARQALACATAAEVRAGG</sequence>
<name>A0A0P9HEL3_9CHLR</name>
<dbReference type="InterPro" id="IPR040442">
    <property type="entry name" value="Pyrv_kinase-like_dom_sf"/>
</dbReference>
<accession>A0A0P9HEL3</accession>
<dbReference type="AlphaFoldDB" id="A0A0P9HEL3"/>
<dbReference type="PRINTS" id="PR01736">
    <property type="entry name" value="PHPHTRNFRASE"/>
</dbReference>
<dbReference type="InterPro" id="IPR023151">
    <property type="entry name" value="PEP_util_CS"/>
</dbReference>
<organism evidence="2 3">
    <name type="scientific">Kouleothrix aurantiaca</name>
    <dbReference type="NCBI Taxonomy" id="186479"/>
    <lineage>
        <taxon>Bacteria</taxon>
        <taxon>Bacillati</taxon>
        <taxon>Chloroflexota</taxon>
        <taxon>Chloroflexia</taxon>
        <taxon>Chloroflexales</taxon>
        <taxon>Roseiflexineae</taxon>
        <taxon>Roseiflexaceae</taxon>
        <taxon>Kouleothrix</taxon>
    </lineage>
</organism>
<evidence type="ECO:0000259" key="1">
    <source>
        <dbReference type="Pfam" id="PF02896"/>
    </source>
</evidence>
<dbReference type="Proteomes" id="UP000050509">
    <property type="component" value="Unassembled WGS sequence"/>
</dbReference>
<protein>
    <recommendedName>
        <fullName evidence="1">PEP-utilising enzyme C-terminal domain-containing protein</fullName>
    </recommendedName>
</protein>
<dbReference type="EMBL" id="LJCR01000319">
    <property type="protein sequence ID" value="KPV53187.1"/>
    <property type="molecule type" value="Genomic_DNA"/>
</dbReference>
<dbReference type="PANTHER" id="PTHR46244:SF6">
    <property type="entry name" value="PHOSPHOENOLPYRUVATE-PROTEIN PHOSPHOTRANSFERASE"/>
    <property type="match status" value="1"/>
</dbReference>
<gene>
    <name evidence="2" type="ORF">SE17_11095</name>
</gene>
<dbReference type="PANTHER" id="PTHR46244">
    <property type="entry name" value="PHOSPHOENOLPYRUVATE-PROTEIN PHOSPHOTRANSFERASE"/>
    <property type="match status" value="1"/>
</dbReference>